<gene>
    <name evidence="2" type="ORF">OU798_12050</name>
</gene>
<keyword evidence="3" id="KW-1185">Reference proteome</keyword>
<evidence type="ECO:0000256" key="1">
    <source>
        <dbReference type="SAM" id="Phobius"/>
    </source>
</evidence>
<keyword evidence="1" id="KW-0812">Transmembrane</keyword>
<dbReference type="AlphaFoldDB" id="A0A9X3J7V0"/>
<evidence type="ECO:0000313" key="2">
    <source>
        <dbReference type="EMBL" id="MCY1721080.1"/>
    </source>
</evidence>
<dbReference type="Proteomes" id="UP001145087">
    <property type="component" value="Unassembled WGS sequence"/>
</dbReference>
<sequence>MSGLAHKIYLFSLVTITVFVFIYLAVYGTDYYLTDHDQRFFHDQNELLKPGGFIGHGAGIIGALLMTVGVFGYMARKRFRSLARLGVLKHWLEFHIFLCSLGPVLVLYHTAFKFGGLVAISFWSMVAVVVSGIIGRFIYLQIPRTIEGRAMSMNELNIKKAKFNADLKTQFSLDSAFVELVNASTISEDDLYKGTFFSKILKRLRFEKQQFKLINTELRTRKIPKSKEREILRFVRAEIVLGRRIAWLTTMQNYLRYWHVLHLPFALIMLIIMIVHIIIALLFGSTWIF</sequence>
<organism evidence="2 3">
    <name type="scientific">Draconibacterium aestuarii</name>
    <dbReference type="NCBI Taxonomy" id="2998507"/>
    <lineage>
        <taxon>Bacteria</taxon>
        <taxon>Pseudomonadati</taxon>
        <taxon>Bacteroidota</taxon>
        <taxon>Bacteroidia</taxon>
        <taxon>Marinilabiliales</taxon>
        <taxon>Prolixibacteraceae</taxon>
        <taxon>Draconibacterium</taxon>
    </lineage>
</organism>
<feature type="transmembrane region" description="Helical" evidence="1">
    <location>
        <begin position="117"/>
        <end position="139"/>
    </location>
</feature>
<keyword evidence="1" id="KW-1133">Transmembrane helix</keyword>
<evidence type="ECO:0000313" key="3">
    <source>
        <dbReference type="Proteomes" id="UP001145087"/>
    </source>
</evidence>
<feature type="transmembrane region" description="Helical" evidence="1">
    <location>
        <begin position="260"/>
        <end position="283"/>
    </location>
</feature>
<keyword evidence="1" id="KW-0472">Membrane</keyword>
<name>A0A9X3J7V0_9BACT</name>
<feature type="transmembrane region" description="Helical" evidence="1">
    <location>
        <begin position="9"/>
        <end position="33"/>
    </location>
</feature>
<dbReference type="RefSeq" id="WP_343333414.1">
    <property type="nucleotide sequence ID" value="NZ_JAPOHD010000027.1"/>
</dbReference>
<protein>
    <submittedName>
        <fullName evidence="2">Uncharacterized protein</fullName>
    </submittedName>
</protein>
<dbReference type="EMBL" id="JAPOHD010000027">
    <property type="protein sequence ID" value="MCY1721080.1"/>
    <property type="molecule type" value="Genomic_DNA"/>
</dbReference>
<feature type="transmembrane region" description="Helical" evidence="1">
    <location>
        <begin position="94"/>
        <end position="111"/>
    </location>
</feature>
<accession>A0A9X3J7V0</accession>
<feature type="transmembrane region" description="Helical" evidence="1">
    <location>
        <begin position="53"/>
        <end position="73"/>
    </location>
</feature>
<proteinExistence type="predicted"/>
<comment type="caution">
    <text evidence="2">The sequence shown here is derived from an EMBL/GenBank/DDBJ whole genome shotgun (WGS) entry which is preliminary data.</text>
</comment>
<reference evidence="2" key="1">
    <citation type="submission" date="2022-11" db="EMBL/GenBank/DDBJ databases">
        <title>Marilongibacter aestuarii gen. nov., sp. nov., isolated from tidal flat sediment.</title>
        <authorList>
            <person name="Jiayan W."/>
        </authorList>
    </citation>
    <scope>NUCLEOTIDE SEQUENCE</scope>
    <source>
        <strain evidence="2">Z1-6</strain>
    </source>
</reference>